<feature type="compositionally biased region" description="Basic and acidic residues" evidence="2">
    <location>
        <begin position="286"/>
        <end position="298"/>
    </location>
</feature>
<dbReference type="Proteomes" id="UP000053989">
    <property type="component" value="Unassembled WGS sequence"/>
</dbReference>
<feature type="region of interest" description="Disordered" evidence="2">
    <location>
        <begin position="343"/>
        <end position="366"/>
    </location>
</feature>
<dbReference type="InterPro" id="IPR000237">
    <property type="entry name" value="GRIP_dom"/>
</dbReference>
<protein>
    <recommendedName>
        <fullName evidence="3">GRIP domain-containing protein</fullName>
    </recommendedName>
</protein>
<evidence type="ECO:0000313" key="5">
    <source>
        <dbReference type="Proteomes" id="UP000053989"/>
    </source>
</evidence>
<feature type="region of interest" description="Disordered" evidence="2">
    <location>
        <begin position="1"/>
        <end position="24"/>
    </location>
</feature>
<gene>
    <name evidence="4" type="ORF">SCLCIDRAFT_234563</name>
</gene>
<evidence type="ECO:0000256" key="2">
    <source>
        <dbReference type="SAM" id="MobiDB-lite"/>
    </source>
</evidence>
<accession>A0A0C3A0R8</accession>
<feature type="region of interest" description="Disordered" evidence="2">
    <location>
        <begin position="279"/>
        <end position="298"/>
    </location>
</feature>
<dbReference type="Pfam" id="PF01465">
    <property type="entry name" value="GRIP"/>
    <property type="match status" value="1"/>
</dbReference>
<dbReference type="HOGENOM" id="CLU_007533_1_0_1"/>
<evidence type="ECO:0000313" key="4">
    <source>
        <dbReference type="EMBL" id="KIM67253.1"/>
    </source>
</evidence>
<dbReference type="OrthoDB" id="5549158at2759"/>
<keyword evidence="1" id="KW-0175">Coiled coil</keyword>
<reference evidence="5" key="2">
    <citation type="submission" date="2015-01" db="EMBL/GenBank/DDBJ databases">
        <title>Evolutionary Origins and Diversification of the Mycorrhizal Mutualists.</title>
        <authorList>
            <consortium name="DOE Joint Genome Institute"/>
            <consortium name="Mycorrhizal Genomics Consortium"/>
            <person name="Kohler A."/>
            <person name="Kuo A."/>
            <person name="Nagy L.G."/>
            <person name="Floudas D."/>
            <person name="Copeland A."/>
            <person name="Barry K.W."/>
            <person name="Cichocki N."/>
            <person name="Veneault-Fourrey C."/>
            <person name="LaButti K."/>
            <person name="Lindquist E.A."/>
            <person name="Lipzen A."/>
            <person name="Lundell T."/>
            <person name="Morin E."/>
            <person name="Murat C."/>
            <person name="Riley R."/>
            <person name="Ohm R."/>
            <person name="Sun H."/>
            <person name="Tunlid A."/>
            <person name="Henrissat B."/>
            <person name="Grigoriev I.V."/>
            <person name="Hibbett D.S."/>
            <person name="Martin F."/>
        </authorList>
    </citation>
    <scope>NUCLEOTIDE SEQUENCE [LARGE SCALE GENOMIC DNA]</scope>
    <source>
        <strain evidence="5">Foug A</strain>
    </source>
</reference>
<name>A0A0C3A0R8_9AGAM</name>
<evidence type="ECO:0000256" key="1">
    <source>
        <dbReference type="SAM" id="Coils"/>
    </source>
</evidence>
<reference evidence="4 5" key="1">
    <citation type="submission" date="2014-04" db="EMBL/GenBank/DDBJ databases">
        <authorList>
            <consortium name="DOE Joint Genome Institute"/>
            <person name="Kuo A."/>
            <person name="Kohler A."/>
            <person name="Nagy L.G."/>
            <person name="Floudas D."/>
            <person name="Copeland A."/>
            <person name="Barry K.W."/>
            <person name="Cichocki N."/>
            <person name="Veneault-Fourrey C."/>
            <person name="LaButti K."/>
            <person name="Lindquist E.A."/>
            <person name="Lipzen A."/>
            <person name="Lundell T."/>
            <person name="Morin E."/>
            <person name="Murat C."/>
            <person name="Sun H."/>
            <person name="Tunlid A."/>
            <person name="Henrissat B."/>
            <person name="Grigoriev I.V."/>
            <person name="Hibbett D.S."/>
            <person name="Martin F."/>
            <person name="Nordberg H.P."/>
            <person name="Cantor M.N."/>
            <person name="Hua S.X."/>
        </authorList>
    </citation>
    <scope>NUCLEOTIDE SEQUENCE [LARGE SCALE GENOMIC DNA]</scope>
    <source>
        <strain evidence="4 5">Foug A</strain>
    </source>
</reference>
<dbReference type="InParanoid" id="A0A0C3A0R8"/>
<dbReference type="AlphaFoldDB" id="A0A0C3A0R8"/>
<dbReference type="EMBL" id="KN822014">
    <property type="protein sequence ID" value="KIM67253.1"/>
    <property type="molecule type" value="Genomic_DNA"/>
</dbReference>
<proteinExistence type="predicted"/>
<evidence type="ECO:0000259" key="3">
    <source>
        <dbReference type="Pfam" id="PF01465"/>
    </source>
</evidence>
<feature type="coiled-coil region" evidence="1">
    <location>
        <begin position="78"/>
        <end position="204"/>
    </location>
</feature>
<keyword evidence="5" id="KW-1185">Reference proteome</keyword>
<dbReference type="STRING" id="1036808.A0A0C3A0R8"/>
<sequence>MEAKERQGREKERSEKARLQSEIDAANLEREKAVTGLRAQFDKELAAVKDRAEKEMSSIQTQFNSEIDALKISHSNEVTAKNNQISALEKSVNKFSNESKSLFDQLQLRQGQLESSQLHTETLQSRNTELEFQLRESEERNALVIDELQELRSEQEAHLQGPSPSVGEISQLVNAVETKYEAKLTDLRKTLGNVEKESNESEANWSRKLLEKTKEADEMRRLLQTTARSREQEEDVTGSLRAVIEKLKGEAQLQQSHLSELQSLVERMKVNESTLQNRLSEAASDAEEHKRQLEDSKAREAQLHTHNKTLRDELRKVQNSVNVLERQRNPGVAFWTSRVTAADSRTSISDSPSRATSPEPPSGAITVAKSDEDINYEYLRNVILQFLERKEMRVSHGSLACNPPPNVFPAEPRASFVHYSALHAARNPQTDSQGLV</sequence>
<feature type="compositionally biased region" description="Polar residues" evidence="2">
    <location>
        <begin position="343"/>
        <end position="356"/>
    </location>
</feature>
<organism evidence="4 5">
    <name type="scientific">Scleroderma citrinum Foug A</name>
    <dbReference type="NCBI Taxonomy" id="1036808"/>
    <lineage>
        <taxon>Eukaryota</taxon>
        <taxon>Fungi</taxon>
        <taxon>Dikarya</taxon>
        <taxon>Basidiomycota</taxon>
        <taxon>Agaricomycotina</taxon>
        <taxon>Agaricomycetes</taxon>
        <taxon>Agaricomycetidae</taxon>
        <taxon>Boletales</taxon>
        <taxon>Sclerodermatineae</taxon>
        <taxon>Sclerodermataceae</taxon>
        <taxon>Scleroderma</taxon>
    </lineage>
</organism>
<feature type="domain" description="GRIP" evidence="3">
    <location>
        <begin position="374"/>
        <end position="392"/>
    </location>
</feature>